<dbReference type="HOGENOM" id="CLU_906717_0_0_1"/>
<dbReference type="OrthoDB" id="3306312at2759"/>
<organism evidence="1 2">
    <name type="scientific">Tulasnella calospora MUT 4182</name>
    <dbReference type="NCBI Taxonomy" id="1051891"/>
    <lineage>
        <taxon>Eukaryota</taxon>
        <taxon>Fungi</taxon>
        <taxon>Dikarya</taxon>
        <taxon>Basidiomycota</taxon>
        <taxon>Agaricomycotina</taxon>
        <taxon>Agaricomycetes</taxon>
        <taxon>Cantharellales</taxon>
        <taxon>Tulasnellaceae</taxon>
        <taxon>Tulasnella</taxon>
    </lineage>
</organism>
<evidence type="ECO:0000313" key="2">
    <source>
        <dbReference type="Proteomes" id="UP000054248"/>
    </source>
</evidence>
<reference evidence="2" key="2">
    <citation type="submission" date="2015-01" db="EMBL/GenBank/DDBJ databases">
        <title>Evolutionary Origins and Diversification of the Mycorrhizal Mutualists.</title>
        <authorList>
            <consortium name="DOE Joint Genome Institute"/>
            <consortium name="Mycorrhizal Genomics Consortium"/>
            <person name="Kohler A."/>
            <person name="Kuo A."/>
            <person name="Nagy L.G."/>
            <person name="Floudas D."/>
            <person name="Copeland A."/>
            <person name="Barry K.W."/>
            <person name="Cichocki N."/>
            <person name="Veneault-Fourrey C."/>
            <person name="LaButti K."/>
            <person name="Lindquist E.A."/>
            <person name="Lipzen A."/>
            <person name="Lundell T."/>
            <person name="Morin E."/>
            <person name="Murat C."/>
            <person name="Riley R."/>
            <person name="Ohm R."/>
            <person name="Sun H."/>
            <person name="Tunlid A."/>
            <person name="Henrissat B."/>
            <person name="Grigoriev I.V."/>
            <person name="Hibbett D.S."/>
            <person name="Martin F."/>
        </authorList>
    </citation>
    <scope>NUCLEOTIDE SEQUENCE [LARGE SCALE GENOMIC DNA]</scope>
    <source>
        <strain evidence="2">MUT 4182</strain>
    </source>
</reference>
<name>A0A0C3LZX3_9AGAM</name>
<dbReference type="Proteomes" id="UP000054248">
    <property type="component" value="Unassembled WGS sequence"/>
</dbReference>
<dbReference type="AlphaFoldDB" id="A0A0C3LZX3"/>
<evidence type="ECO:0000313" key="1">
    <source>
        <dbReference type="EMBL" id="KIO26942.1"/>
    </source>
</evidence>
<sequence>MLNTEVLEAVKHRYLDALKVFEIGIQSSDKPAQKPYQRQGSATGPGIAETERPALYIQIEKLSGVVDLSSWLRAPACQEITLGGGPLWDEVPLHLPDALTRAVGHFIPVIRSKLVPGERVIIVADEALNYLHTPNVKLSVAANIRSSCPATQVPHWMIDNIPDKEADIALDVRLSGPDSEELVSLVSRGRPLYLTTLGLSEANDGGYSVVEYLSRPASSPGGAGQWPLPCLISLTVWCYRDCLPSLLQMLRARAGGAGDTDITRPLSLKTLEIRYYGRKPAVGTALWLELERLMQETGGSLSYSEGW</sequence>
<accession>A0A0C3LZX3</accession>
<proteinExistence type="predicted"/>
<keyword evidence="2" id="KW-1185">Reference proteome</keyword>
<dbReference type="EMBL" id="KN823016">
    <property type="protein sequence ID" value="KIO26942.1"/>
    <property type="molecule type" value="Genomic_DNA"/>
</dbReference>
<reference evidence="1 2" key="1">
    <citation type="submission" date="2014-04" db="EMBL/GenBank/DDBJ databases">
        <authorList>
            <consortium name="DOE Joint Genome Institute"/>
            <person name="Kuo A."/>
            <person name="Girlanda M."/>
            <person name="Perotto S."/>
            <person name="Kohler A."/>
            <person name="Nagy L.G."/>
            <person name="Floudas D."/>
            <person name="Copeland A."/>
            <person name="Barry K.W."/>
            <person name="Cichocki N."/>
            <person name="Veneault-Fourrey C."/>
            <person name="LaButti K."/>
            <person name="Lindquist E.A."/>
            <person name="Lipzen A."/>
            <person name="Lundell T."/>
            <person name="Morin E."/>
            <person name="Murat C."/>
            <person name="Sun H."/>
            <person name="Tunlid A."/>
            <person name="Henrissat B."/>
            <person name="Grigoriev I.V."/>
            <person name="Hibbett D.S."/>
            <person name="Martin F."/>
            <person name="Nordberg H.P."/>
            <person name="Cantor M.N."/>
            <person name="Hua S.X."/>
        </authorList>
    </citation>
    <scope>NUCLEOTIDE SEQUENCE [LARGE SCALE GENOMIC DNA]</scope>
    <source>
        <strain evidence="1 2">MUT 4182</strain>
    </source>
</reference>
<gene>
    <name evidence="1" type="ORF">M407DRAFT_7531</name>
</gene>
<protein>
    <submittedName>
        <fullName evidence="1">Uncharacterized protein</fullName>
    </submittedName>
</protein>